<name>A0A061BC60_RHOTO</name>
<dbReference type="AlphaFoldDB" id="A0A061BC60"/>
<dbReference type="OrthoDB" id="5340910at2759"/>
<evidence type="ECO:0000256" key="1">
    <source>
        <dbReference type="SAM" id="Coils"/>
    </source>
</evidence>
<organism evidence="2">
    <name type="scientific">Rhodotorula toruloides</name>
    <name type="common">Yeast</name>
    <name type="synonym">Rhodosporidium toruloides</name>
    <dbReference type="NCBI Taxonomy" id="5286"/>
    <lineage>
        <taxon>Eukaryota</taxon>
        <taxon>Fungi</taxon>
        <taxon>Dikarya</taxon>
        <taxon>Basidiomycota</taxon>
        <taxon>Pucciniomycotina</taxon>
        <taxon>Microbotryomycetes</taxon>
        <taxon>Sporidiobolales</taxon>
        <taxon>Sporidiobolaceae</taxon>
        <taxon>Rhodotorula</taxon>
    </lineage>
</organism>
<accession>A0A061BC60</accession>
<feature type="coiled-coil region" evidence="1">
    <location>
        <begin position="55"/>
        <end position="113"/>
    </location>
</feature>
<dbReference type="EMBL" id="LK052948">
    <property type="protein sequence ID" value="CDR46946.1"/>
    <property type="molecule type" value="Genomic_DNA"/>
</dbReference>
<keyword evidence="1" id="KW-0175">Coiled coil</keyword>
<proteinExistence type="predicted"/>
<gene>
    <name evidence="2" type="ORF">RHTO0S_13e03928g</name>
</gene>
<sequence length="232" mass="25641">MTVAMLDPNRPAANTRSARRARDAASLLFSLPSPHDPVASTSTAVNPPAHFSFHRQIQEDALAKLRKLSDELEEVEALLEYWEEEQFGLCESLNEHNEVAAEVVRERQQHRADVNAFSAHYGQKHAEMETLALALPLTLDGEEEMLRRVVWPHQTIVSREGTGIRLALFLSPEQQAALPVTLSELKGHGILEALPAGIAISQADLGSVKADFEHLVKEADEIGDSCRRLAET</sequence>
<evidence type="ECO:0000313" key="2">
    <source>
        <dbReference type="EMBL" id="CDR46946.1"/>
    </source>
</evidence>
<reference evidence="2" key="1">
    <citation type="journal article" date="2014" name="Genome Announc.">
        <title>Draft genome sequence of Rhodosporidium toruloides CECT1137, an oleaginous yeast of biotechnological interest.</title>
        <authorList>
            <person name="Morin N."/>
            <person name="Calcas X."/>
            <person name="Devillers H."/>
            <person name="Durrens P."/>
            <person name="Sherman D.J."/>
            <person name="Nicaud J.-M."/>
            <person name="Neuveglise C."/>
        </authorList>
    </citation>
    <scope>NUCLEOTIDE SEQUENCE</scope>
    <source>
        <strain evidence="2">CECT1137</strain>
    </source>
</reference>
<protein>
    <submittedName>
        <fullName evidence="2">RHTO0S13e03928g1_1</fullName>
    </submittedName>
</protein>